<dbReference type="Pfam" id="PF21117">
    <property type="entry name" value="MRB1590_C"/>
    <property type="match status" value="1"/>
</dbReference>
<keyword evidence="5" id="KW-1185">Reference proteome</keyword>
<dbReference type="Pfam" id="PF09818">
    <property type="entry name" value="ABC_ATPase"/>
    <property type="match status" value="1"/>
</dbReference>
<dbReference type="PANTHER" id="PTHR38149">
    <property type="entry name" value="ATPASE"/>
    <property type="match status" value="1"/>
</dbReference>
<feature type="domain" description="MRB1590-like C-terminal" evidence="3">
    <location>
        <begin position="473"/>
        <end position="567"/>
    </location>
</feature>
<dbReference type="InterPro" id="IPR027417">
    <property type="entry name" value="P-loop_NTPase"/>
</dbReference>
<dbReference type="InterPro" id="IPR019195">
    <property type="entry name" value="ABC_ATPase_put"/>
</dbReference>
<feature type="domain" description="ATPase of the ABC class N-terminal" evidence="2">
    <location>
        <begin position="5"/>
        <end position="165"/>
    </location>
</feature>
<comment type="caution">
    <text evidence="4">The sequence shown here is derived from an EMBL/GenBank/DDBJ whole genome shotgun (WGS) entry which is preliminary data.</text>
</comment>
<organism evidence="4 5">
    <name type="scientific">Candidatus Scalindua japonica</name>
    <dbReference type="NCBI Taxonomy" id="1284222"/>
    <lineage>
        <taxon>Bacteria</taxon>
        <taxon>Pseudomonadati</taxon>
        <taxon>Planctomycetota</taxon>
        <taxon>Candidatus Brocadiia</taxon>
        <taxon>Candidatus Brocadiales</taxon>
        <taxon>Candidatus Scalinduaceae</taxon>
        <taxon>Candidatus Scalindua</taxon>
    </lineage>
</organism>
<name>A0A286U1G9_9BACT</name>
<dbReference type="InterPro" id="IPR046833">
    <property type="entry name" value="ABC_N"/>
</dbReference>
<evidence type="ECO:0000313" key="4">
    <source>
        <dbReference type="EMBL" id="GAX61974.1"/>
    </source>
</evidence>
<dbReference type="EMBL" id="BAOS01000028">
    <property type="protein sequence ID" value="GAX61974.1"/>
    <property type="molecule type" value="Genomic_DNA"/>
</dbReference>
<dbReference type="Proteomes" id="UP000218542">
    <property type="component" value="Unassembled WGS sequence"/>
</dbReference>
<proteinExistence type="predicted"/>
<protein>
    <submittedName>
        <fullName evidence="4">ABC transporter, ATPase</fullName>
    </submittedName>
</protein>
<dbReference type="Pfam" id="PF20446">
    <property type="entry name" value="ABC_N"/>
    <property type="match status" value="1"/>
</dbReference>
<evidence type="ECO:0000259" key="2">
    <source>
        <dbReference type="Pfam" id="PF20446"/>
    </source>
</evidence>
<evidence type="ECO:0000259" key="3">
    <source>
        <dbReference type="Pfam" id="PF21117"/>
    </source>
</evidence>
<evidence type="ECO:0000259" key="1">
    <source>
        <dbReference type="Pfam" id="PF09818"/>
    </source>
</evidence>
<evidence type="ECO:0000313" key="5">
    <source>
        <dbReference type="Proteomes" id="UP000218542"/>
    </source>
</evidence>
<sequence>MKSQNELLQTLTRVDGKPYPAYKVIKGGYECHGYKMWIDHVQGDPFAVPSKARVRIPISTAGFPGNTYHNECRKIALCDFLTRRFYHSIIKHNTQREGSGKSGAIEIDRPGQEVLKTSAMVIVNNNIEARFLVGLPAFGRKIAGKIAARMFSETIPLIVNESLCYERLSSDILYRHIETIEDAEFIRDGLSGQDLIAFIVDNAVLPRASGVDPRPLRSEGVIHFQACQSMRVSMTLPNHGEVTGMGIRKGVTLIVGGGYHGKSTLLSALEYGVYNHIPDDGREFVVTNSDAVKIRAEDGRSIQNLNIDPFISNLPFNQDTTGFSTANASGSTSQAANILEALEVGAKTLLLDEDTLATNFMIRDLRMKALIAKDKEPITPFVEHVRSLYEEKGVSTVIVMGGSGDYFSLADAVIGMIEYRPHDLTSQAHQIVKESPAIKRLDTISLSLTQRIPLPNKLSAERGKRSVDIKIDELLYVQFGIHKVQVSAVEQLVHPSQLRAIGYAIHYASRYIDGEKSIKEICRLVLADIQEKGLDCLSDREARGDFAEFRSYELSATLNRFRALMVKQRA</sequence>
<dbReference type="OrthoDB" id="9809999at2"/>
<gene>
    <name evidence="4" type="ORF">SCALIN_C28_0176</name>
</gene>
<dbReference type="InterPro" id="IPR049069">
    <property type="entry name" value="MRB1590-like_C"/>
</dbReference>
<feature type="domain" description="ATPase of the ABC class C-terminal" evidence="1">
    <location>
        <begin position="172"/>
        <end position="439"/>
    </location>
</feature>
<dbReference type="InterPro" id="IPR046834">
    <property type="entry name" value="ABC_ATPase_C"/>
</dbReference>
<dbReference type="AlphaFoldDB" id="A0A286U1G9"/>
<accession>A0A286U1G9</accession>
<dbReference type="PANTHER" id="PTHR38149:SF1">
    <property type="entry name" value="ATPASE"/>
    <property type="match status" value="1"/>
</dbReference>
<dbReference type="RefSeq" id="WP_096895348.1">
    <property type="nucleotide sequence ID" value="NZ_BAOS01000028.1"/>
</dbReference>
<dbReference type="SUPFAM" id="SSF52540">
    <property type="entry name" value="P-loop containing nucleoside triphosphate hydrolases"/>
    <property type="match status" value="1"/>
</dbReference>
<reference evidence="5" key="1">
    <citation type="journal article" date="2017" name="Environ. Microbiol. Rep.">
        <title>Genetic Diversity of Marine Anaerobic Ammonium-Oxidizing Bacteria as Revealed by Genomic and Proteomic Analyses of 'Candidatus Scalindua japonica'.</title>
        <authorList>
            <person name="Oshiki M."/>
            <person name="Mizuto K."/>
            <person name="Kimura Z."/>
            <person name="Kindaichi T."/>
            <person name="Satoh H."/>
            <person name="Okabe S."/>
        </authorList>
    </citation>
    <scope>NUCLEOTIDE SEQUENCE [LARGE SCALE GENOMIC DNA]</scope>
    <source>
        <strain evidence="5">husup-a2</strain>
    </source>
</reference>